<evidence type="ECO:0000256" key="8">
    <source>
        <dbReference type="ARBA" id="ARBA00023002"/>
    </source>
</evidence>
<comment type="subcellular location">
    <subcellularLocation>
        <location evidence="11">Cell membrane</location>
        <topology evidence="11">Peripheral membrane protein</topology>
    </subcellularLocation>
    <subcellularLocation>
        <location evidence="2">Membrane</location>
    </subcellularLocation>
</comment>
<evidence type="ECO:0000256" key="3">
    <source>
        <dbReference type="ARBA" id="ARBA00005161"/>
    </source>
</evidence>
<dbReference type="InterPro" id="IPR001295">
    <property type="entry name" value="Dihydroorotate_DH_CS"/>
</dbReference>
<dbReference type="PROSITE" id="PS00912">
    <property type="entry name" value="DHODEHASE_2"/>
    <property type="match status" value="1"/>
</dbReference>
<evidence type="ECO:0000256" key="5">
    <source>
        <dbReference type="ARBA" id="ARBA00022630"/>
    </source>
</evidence>
<feature type="domain" description="Dihydroorotate dehydrogenase catalytic" evidence="12">
    <location>
        <begin position="61"/>
        <end position="357"/>
    </location>
</feature>
<dbReference type="Proteomes" id="UP000028922">
    <property type="component" value="Unassembled WGS sequence"/>
</dbReference>
<feature type="binding site" evidence="11">
    <location>
        <position position="159"/>
    </location>
    <ligand>
        <name>FMN</name>
        <dbReference type="ChEBI" id="CHEBI:58210"/>
    </ligand>
</feature>
<organism evidence="13 14">
    <name type="scientific">Candidatus Atelocyanobacterium thalassa isolate SIO64986</name>
    <dbReference type="NCBI Taxonomy" id="1527444"/>
    <lineage>
        <taxon>Bacteria</taxon>
        <taxon>Bacillati</taxon>
        <taxon>Cyanobacteriota</taxon>
        <taxon>Cyanophyceae</taxon>
        <taxon>Oscillatoriophycideae</taxon>
        <taxon>Chroococcales</taxon>
        <taxon>Aphanothecaceae</taxon>
        <taxon>Candidatus Atelocyanobacterium</taxon>
        <taxon>Candidatus Atelocyanobacterium thalassae</taxon>
    </lineage>
</organism>
<feature type="binding site" evidence="11">
    <location>
        <position position="288"/>
    </location>
    <ligand>
        <name>FMN</name>
        <dbReference type="ChEBI" id="CHEBI:58210"/>
    </ligand>
</feature>
<dbReference type="UniPathway" id="UPA00070">
    <property type="reaction ID" value="UER00946"/>
</dbReference>
<evidence type="ECO:0000256" key="6">
    <source>
        <dbReference type="ARBA" id="ARBA00022643"/>
    </source>
</evidence>
<keyword evidence="5 11" id="KW-0285">Flavoprotein</keyword>
<comment type="similarity">
    <text evidence="4 11">Belongs to the dihydroorotate dehydrogenase family. Type 2 subfamily.</text>
</comment>
<dbReference type="HAMAP" id="MF_00225">
    <property type="entry name" value="DHO_dh_type2"/>
    <property type="match status" value="1"/>
</dbReference>
<keyword evidence="8 11" id="KW-0560">Oxidoreductase</keyword>
<evidence type="ECO:0000313" key="14">
    <source>
        <dbReference type="Proteomes" id="UP000028922"/>
    </source>
</evidence>
<comment type="pathway">
    <text evidence="3 11">Pyrimidine metabolism; UMP biosynthesis via de novo pathway; orotate from (S)-dihydroorotate (quinone route): step 1/1.</text>
</comment>
<evidence type="ECO:0000256" key="4">
    <source>
        <dbReference type="ARBA" id="ARBA00005359"/>
    </source>
</evidence>
<dbReference type="InterPro" id="IPR005719">
    <property type="entry name" value="Dihydroorotate_DH_2"/>
</dbReference>
<dbReference type="NCBIfam" id="NF003652">
    <property type="entry name" value="PRK05286.2-5"/>
    <property type="match status" value="1"/>
</dbReference>
<keyword evidence="9 11" id="KW-0472">Membrane</keyword>
<proteinExistence type="inferred from homology"/>
<keyword evidence="6 11" id="KW-0288">FMN</keyword>
<dbReference type="CDD" id="cd04738">
    <property type="entry name" value="DHOD_2_like"/>
    <property type="match status" value="1"/>
</dbReference>
<feature type="binding site" evidence="11">
    <location>
        <position position="230"/>
    </location>
    <ligand>
        <name>FMN</name>
        <dbReference type="ChEBI" id="CHEBI:58210"/>
    </ligand>
</feature>
<comment type="function">
    <text evidence="1 11">Catalyzes the conversion of dihydroorotate to orotate with quinone as electron acceptor.</text>
</comment>
<dbReference type="PANTHER" id="PTHR48109:SF4">
    <property type="entry name" value="DIHYDROOROTATE DEHYDROGENASE (QUINONE), MITOCHONDRIAL"/>
    <property type="match status" value="1"/>
</dbReference>
<feature type="binding site" evidence="11">
    <location>
        <position position="258"/>
    </location>
    <ligand>
        <name>FMN</name>
        <dbReference type="ChEBI" id="CHEBI:58210"/>
    </ligand>
</feature>
<comment type="caution">
    <text evidence="11">Lacks conserved residue(s) required for the propagation of feature annotation.</text>
</comment>
<dbReference type="STRING" id="1527444.ucyna2_00445"/>
<protein>
    <recommendedName>
        <fullName evidence="11">Dihydroorotate dehydrogenase (quinone)</fullName>
        <ecNumber evidence="11">1.3.5.2</ecNumber>
    </recommendedName>
    <alternativeName>
        <fullName evidence="11">DHOdehase</fullName>
        <shortName evidence="11">DHOD</shortName>
        <shortName evidence="11">DHODase</shortName>
    </alternativeName>
    <alternativeName>
        <fullName evidence="11">Dihydroorotate oxidase</fullName>
    </alternativeName>
</protein>
<dbReference type="GO" id="GO:0005886">
    <property type="term" value="C:plasma membrane"/>
    <property type="evidence" value="ECO:0007669"/>
    <property type="project" value="UniProtKB-SubCell"/>
</dbReference>
<dbReference type="EMBL" id="JPSP01000003">
    <property type="protein sequence ID" value="KFF41816.1"/>
    <property type="molecule type" value="Genomic_DNA"/>
</dbReference>
<feature type="binding site" evidence="11">
    <location>
        <position position="317"/>
    </location>
    <ligand>
        <name>FMN</name>
        <dbReference type="ChEBI" id="CHEBI:58210"/>
    </ligand>
</feature>
<dbReference type="GO" id="GO:0006207">
    <property type="term" value="P:'de novo' pyrimidine nucleobase biosynthetic process"/>
    <property type="evidence" value="ECO:0007669"/>
    <property type="project" value="UniProtKB-UniRule"/>
</dbReference>
<accession>A0A086CI02</accession>
<reference evidence="13 14" key="1">
    <citation type="submission" date="2014-08" db="EMBL/GenBank/DDBJ databases">
        <title>Comparative genomics reveals surprising divergence of two closely related strains of uncultivated UCYN-A cyanobacteria.</title>
        <authorList>
            <person name="Bombar D."/>
            <person name="Heller P."/>
            <person name="Sanchez-Baracaldo P."/>
            <person name="Carter B.J."/>
            <person name="Zert J.P."/>
        </authorList>
    </citation>
    <scope>NUCLEOTIDE SEQUENCE [LARGE SCALE GENOMIC DNA]</scope>
</reference>
<feature type="binding site" evidence="11">
    <location>
        <position position="192"/>
    </location>
    <ligand>
        <name>FMN</name>
        <dbReference type="ChEBI" id="CHEBI:58210"/>
    </ligand>
</feature>
<evidence type="ECO:0000256" key="7">
    <source>
        <dbReference type="ARBA" id="ARBA00022975"/>
    </source>
</evidence>
<evidence type="ECO:0000256" key="10">
    <source>
        <dbReference type="ARBA" id="ARBA00048639"/>
    </source>
</evidence>
<keyword evidence="7 11" id="KW-0665">Pyrimidine biosynthesis</keyword>
<feature type="binding site" evidence="11">
    <location>
        <position position="82"/>
    </location>
    <ligand>
        <name>substrate</name>
    </ligand>
</feature>
<dbReference type="PANTHER" id="PTHR48109">
    <property type="entry name" value="DIHYDROOROTATE DEHYDROGENASE (QUINONE), MITOCHONDRIAL-RELATED"/>
    <property type="match status" value="1"/>
</dbReference>
<feature type="active site" description="Nucleophile" evidence="11">
    <location>
        <position position="195"/>
    </location>
</feature>
<dbReference type="PATRIC" id="fig|1527444.3.peg.428"/>
<feature type="binding site" evidence="11">
    <location>
        <begin position="259"/>
        <end position="260"/>
    </location>
    <ligand>
        <name>substrate</name>
    </ligand>
</feature>
<comment type="catalytic activity">
    <reaction evidence="10 11">
        <text>(S)-dihydroorotate + a quinone = orotate + a quinol</text>
        <dbReference type="Rhea" id="RHEA:30187"/>
        <dbReference type="ChEBI" id="CHEBI:24646"/>
        <dbReference type="ChEBI" id="CHEBI:30839"/>
        <dbReference type="ChEBI" id="CHEBI:30864"/>
        <dbReference type="ChEBI" id="CHEBI:132124"/>
        <dbReference type="EC" id="1.3.5.2"/>
    </reaction>
</comment>
<evidence type="ECO:0000259" key="12">
    <source>
        <dbReference type="Pfam" id="PF01180"/>
    </source>
</evidence>
<dbReference type="InterPro" id="IPR005720">
    <property type="entry name" value="Dihydroorotate_DH_cat"/>
</dbReference>
<dbReference type="PROSITE" id="PS00911">
    <property type="entry name" value="DHODEHASE_1"/>
    <property type="match status" value="1"/>
</dbReference>
<evidence type="ECO:0000256" key="11">
    <source>
        <dbReference type="HAMAP-Rule" id="MF_00225"/>
    </source>
</evidence>
<feature type="binding site" evidence="11">
    <location>
        <position position="197"/>
    </location>
    <ligand>
        <name>substrate</name>
    </ligand>
</feature>
<comment type="cofactor">
    <cofactor evidence="11">
        <name>FMN</name>
        <dbReference type="ChEBI" id="CHEBI:58210"/>
    </cofactor>
    <text evidence="11">Binds 1 FMN per subunit.</text>
</comment>
<dbReference type="NCBIfam" id="NF003651">
    <property type="entry name" value="PRK05286.2-4"/>
    <property type="match status" value="1"/>
</dbReference>
<dbReference type="Gene3D" id="3.20.20.70">
    <property type="entry name" value="Aldolase class I"/>
    <property type="match status" value="1"/>
</dbReference>
<name>A0A086CI02_9CHRO</name>
<evidence type="ECO:0000313" key="13">
    <source>
        <dbReference type="EMBL" id="KFF41816.1"/>
    </source>
</evidence>
<dbReference type="GO" id="GO:0005737">
    <property type="term" value="C:cytoplasm"/>
    <property type="evidence" value="ECO:0007669"/>
    <property type="project" value="InterPro"/>
</dbReference>
<dbReference type="Pfam" id="PF01180">
    <property type="entry name" value="DHO_dh"/>
    <property type="match status" value="1"/>
</dbReference>
<feature type="binding site" evidence="11">
    <location>
        <begin position="338"/>
        <end position="339"/>
    </location>
    <ligand>
        <name>FMN</name>
        <dbReference type="ChEBI" id="CHEBI:58210"/>
    </ligand>
</feature>
<evidence type="ECO:0000256" key="2">
    <source>
        <dbReference type="ARBA" id="ARBA00004370"/>
    </source>
</evidence>
<comment type="caution">
    <text evidence="13">The sequence shown here is derived from an EMBL/GenBank/DDBJ whole genome shotgun (WGS) entry which is preliminary data.</text>
</comment>
<dbReference type="GO" id="GO:0106430">
    <property type="term" value="F:dihydroorotate dehydrogenase (quinone) activity"/>
    <property type="evidence" value="ECO:0007669"/>
    <property type="project" value="UniProtKB-EC"/>
</dbReference>
<gene>
    <name evidence="11" type="primary">pyrD</name>
    <name evidence="13" type="ORF">ucyna2_00445</name>
</gene>
<feature type="binding site" evidence="11">
    <location>
        <begin position="78"/>
        <end position="82"/>
    </location>
    <ligand>
        <name>FMN</name>
        <dbReference type="ChEBI" id="CHEBI:58210"/>
    </ligand>
</feature>
<dbReference type="InterPro" id="IPR013785">
    <property type="entry name" value="Aldolase_TIM"/>
</dbReference>
<dbReference type="eggNOG" id="COG0167">
    <property type="taxonomic scope" value="Bacteria"/>
</dbReference>
<evidence type="ECO:0000256" key="9">
    <source>
        <dbReference type="ARBA" id="ARBA00023136"/>
    </source>
</evidence>
<comment type="subunit">
    <text evidence="11">Monomer.</text>
</comment>
<feature type="binding site" evidence="11">
    <location>
        <position position="192"/>
    </location>
    <ligand>
        <name>substrate</name>
    </ligand>
</feature>
<dbReference type="SUPFAM" id="SSF51395">
    <property type="entry name" value="FMN-linked oxidoreductases"/>
    <property type="match status" value="1"/>
</dbReference>
<sequence>MFKIVQSFYPLFLYLIKNYPEKAHHIFLKSLNFLNKKRDTFFGNYLLLNIRNSFCYSDTRLKQTLWGLDFNIPVGLAAGFDKDGLATSIWDCFGFGFIEIGAVTLHSQVGNLKPRLFRLPLDTAILNRLGANNDGAVSIAKRLTMDSKIEPFKVPVGINLCKSKITPLNLAVDDYLGSFHHLESCVNYFTINVSSPNTPGLRMLQEEKHLETILYKLQLENKYNKPLFIKISPDLNWESIRTIIALSKTYNLSGIVATNTTTKRESLKTVILKTTGNYIEKELGGISGKPICERSTEVIRFIYKETKGTLPIIGVGGIFTAKDAWNKIAAGATLLQLYTGWIYQGPWCIPEISRGLALQLEKHKLSHISQVIGSEIPFSYKEG</sequence>
<dbReference type="EC" id="1.3.5.2" evidence="11"/>
<evidence type="ECO:0000256" key="1">
    <source>
        <dbReference type="ARBA" id="ARBA00003125"/>
    </source>
</evidence>
<keyword evidence="11" id="KW-1003">Cell membrane</keyword>
<dbReference type="GO" id="GO:0044205">
    <property type="term" value="P:'de novo' UMP biosynthetic process"/>
    <property type="evidence" value="ECO:0007669"/>
    <property type="project" value="UniProtKB-UniRule"/>
</dbReference>
<dbReference type="AlphaFoldDB" id="A0A086CI02"/>
<feature type="binding site" evidence="11">
    <location>
        <position position="102"/>
    </location>
    <ligand>
        <name>FMN</name>
        <dbReference type="ChEBI" id="CHEBI:58210"/>
    </ligand>
</feature>
<dbReference type="InterPro" id="IPR050074">
    <property type="entry name" value="DHO_dehydrogenase"/>
</dbReference>
<dbReference type="NCBIfam" id="TIGR01036">
    <property type="entry name" value="pyrD_sub2"/>
    <property type="match status" value="1"/>
</dbReference>